<keyword evidence="2" id="KW-0131">Cell cycle</keyword>
<evidence type="ECO:0000313" key="5">
    <source>
        <dbReference type="Proteomes" id="UP000294392"/>
    </source>
</evidence>
<dbReference type="InterPro" id="IPR009252">
    <property type="entry name" value="Cell_div_ZapB"/>
</dbReference>
<keyword evidence="1 3" id="KW-0175">Coiled coil</keyword>
<evidence type="ECO:0000256" key="2">
    <source>
        <dbReference type="ARBA" id="ARBA00023210"/>
    </source>
</evidence>
<proteinExistence type="predicted"/>
<dbReference type="Pfam" id="PF06005">
    <property type="entry name" value="ZapB"/>
    <property type="match status" value="1"/>
</dbReference>
<organism evidence="4 5">
    <name type="scientific">Candidatus Erwinia haradaeae</name>
    <dbReference type="NCBI Taxonomy" id="1922217"/>
    <lineage>
        <taxon>Bacteria</taxon>
        <taxon>Pseudomonadati</taxon>
        <taxon>Pseudomonadota</taxon>
        <taxon>Gammaproteobacteria</taxon>
        <taxon>Enterobacterales</taxon>
        <taxon>Erwiniaceae</taxon>
        <taxon>Erwinia</taxon>
    </lineage>
</organism>
<dbReference type="AlphaFoldDB" id="A0A451DKK7"/>
<sequence>MLVQIVEELETKVHQAIDTIALLQMEIEELKEKNDILCHKIQALSKNNETLECKNQQLTTDQQIWQDRLNKLLDKIQKFDLTCLK</sequence>
<name>A0A451DKK7_9GAMM</name>
<dbReference type="GO" id="GO:0005737">
    <property type="term" value="C:cytoplasm"/>
    <property type="evidence" value="ECO:0007669"/>
    <property type="project" value="InterPro"/>
</dbReference>
<dbReference type="RefSeq" id="WP_157990223.1">
    <property type="nucleotide sequence ID" value="NZ_LR217735.1"/>
</dbReference>
<dbReference type="OrthoDB" id="6554593at2"/>
<evidence type="ECO:0000256" key="1">
    <source>
        <dbReference type="ARBA" id="ARBA00023054"/>
    </source>
</evidence>
<keyword evidence="2" id="KW-0717">Septation</keyword>
<reference evidence="4 5" key="1">
    <citation type="submission" date="2019-02" db="EMBL/GenBank/DDBJ databases">
        <authorList>
            <person name="Manzano-Marin A."/>
            <person name="Manzano-Marin A."/>
        </authorList>
    </citation>
    <scope>NUCLEOTIDE SEQUENCE [LARGE SCALE GENOMIC DNA]</scope>
    <source>
        <strain evidence="4 5">ErCisplendens</strain>
    </source>
</reference>
<dbReference type="Proteomes" id="UP000294392">
    <property type="component" value="Chromosome"/>
</dbReference>
<accession>A0A451DKK7</accession>
<evidence type="ECO:0000256" key="3">
    <source>
        <dbReference type="SAM" id="Coils"/>
    </source>
</evidence>
<dbReference type="GO" id="GO:0043093">
    <property type="term" value="P:FtsZ-dependent cytokinesis"/>
    <property type="evidence" value="ECO:0007669"/>
    <property type="project" value="InterPro"/>
</dbReference>
<evidence type="ECO:0000313" key="4">
    <source>
        <dbReference type="EMBL" id="VFP87257.1"/>
    </source>
</evidence>
<dbReference type="Gene3D" id="1.20.5.340">
    <property type="match status" value="1"/>
</dbReference>
<feature type="coiled-coil region" evidence="3">
    <location>
        <begin position="6"/>
        <end position="61"/>
    </location>
</feature>
<gene>
    <name evidence="4" type="primary">zapB</name>
    <name evidence="4" type="ORF">ERCISPPA3004_136</name>
</gene>
<protein>
    <submittedName>
        <fullName evidence="4">Cell division protein ZapB</fullName>
    </submittedName>
</protein>
<dbReference type="GO" id="GO:0000917">
    <property type="term" value="P:division septum assembly"/>
    <property type="evidence" value="ECO:0007669"/>
    <property type="project" value="UniProtKB-KW"/>
</dbReference>
<keyword evidence="4" id="KW-0132">Cell division</keyword>
<dbReference type="EMBL" id="LR217735">
    <property type="protein sequence ID" value="VFP87257.1"/>
    <property type="molecule type" value="Genomic_DNA"/>
</dbReference>